<keyword evidence="3" id="KW-1185">Reference proteome</keyword>
<dbReference type="OrthoDB" id="4606505at2"/>
<feature type="compositionally biased region" description="Low complexity" evidence="1">
    <location>
        <begin position="252"/>
        <end position="269"/>
    </location>
</feature>
<feature type="region of interest" description="Disordered" evidence="1">
    <location>
        <begin position="249"/>
        <end position="270"/>
    </location>
</feature>
<organism evidence="2 3">
    <name type="scientific">Streptomyces aidingensis</name>
    <dbReference type="NCBI Taxonomy" id="910347"/>
    <lineage>
        <taxon>Bacteria</taxon>
        <taxon>Bacillati</taxon>
        <taxon>Actinomycetota</taxon>
        <taxon>Actinomycetes</taxon>
        <taxon>Kitasatosporales</taxon>
        <taxon>Streptomycetaceae</taxon>
        <taxon>Streptomyces</taxon>
    </lineage>
</organism>
<sequence>MTRHIDDLPERIGLLRDAAAARLVARGVLTGQEEPPLVAAIRAAEPIEDDRSRWDVRPIRELLDEAMRRHPREERAQADAWLAPRLHATLRITRAEAADTGVWNFLALVVGPDYLVWRHLPTRTKDGETPAVTADRFRGLHYKQGFARLWWAAELFRDADDYRPAVVACRNQDVLNTVLRLDIIDHRPTARAVTRLLEQGTVTIGREVNALATAINTAASTLMYDVMAPDDGPDADGLRQWIDDCDLAPPASLDTLPDGPDDGPIPSGSVDTLVKQFEKLFAEAPVRGREAAGTTP</sequence>
<accession>A0A1I1TVX0</accession>
<evidence type="ECO:0000313" key="2">
    <source>
        <dbReference type="EMBL" id="SFD62654.1"/>
    </source>
</evidence>
<dbReference type="InterPro" id="IPR045920">
    <property type="entry name" value="DUF6339"/>
</dbReference>
<name>A0A1I1TVX0_9ACTN</name>
<dbReference type="Pfam" id="PF19866">
    <property type="entry name" value="DUF6339"/>
    <property type="match status" value="1"/>
</dbReference>
<protein>
    <submittedName>
        <fullName evidence="2">Uncharacterized protein</fullName>
    </submittedName>
</protein>
<dbReference type="Proteomes" id="UP000199207">
    <property type="component" value="Unassembled WGS sequence"/>
</dbReference>
<dbReference type="AlphaFoldDB" id="A0A1I1TVX0"/>
<proteinExistence type="predicted"/>
<dbReference type="STRING" id="910347.SAMN05421773_12159"/>
<dbReference type="RefSeq" id="WP_093841300.1">
    <property type="nucleotide sequence ID" value="NZ_FOLM01000021.1"/>
</dbReference>
<evidence type="ECO:0000313" key="3">
    <source>
        <dbReference type="Proteomes" id="UP000199207"/>
    </source>
</evidence>
<gene>
    <name evidence="2" type="ORF">SAMN05421773_12159</name>
</gene>
<reference evidence="2 3" key="1">
    <citation type="submission" date="2016-10" db="EMBL/GenBank/DDBJ databases">
        <authorList>
            <person name="de Groot N.N."/>
        </authorList>
    </citation>
    <scope>NUCLEOTIDE SEQUENCE [LARGE SCALE GENOMIC DNA]</scope>
    <source>
        <strain evidence="2 3">CGMCC 4.5739</strain>
    </source>
</reference>
<evidence type="ECO:0000256" key="1">
    <source>
        <dbReference type="SAM" id="MobiDB-lite"/>
    </source>
</evidence>
<dbReference type="EMBL" id="FOLM01000021">
    <property type="protein sequence ID" value="SFD62654.1"/>
    <property type="molecule type" value="Genomic_DNA"/>
</dbReference>